<evidence type="ECO:0000313" key="1">
    <source>
        <dbReference type="EMBL" id="KAF0916895.1"/>
    </source>
</evidence>
<accession>A0A6G1DVM4</accession>
<gene>
    <name evidence="1" type="ORF">E2562_015072</name>
</gene>
<name>A0A6G1DVM4_9ORYZ</name>
<organism evidence="1 2">
    <name type="scientific">Oryza meyeriana var. granulata</name>
    <dbReference type="NCBI Taxonomy" id="110450"/>
    <lineage>
        <taxon>Eukaryota</taxon>
        <taxon>Viridiplantae</taxon>
        <taxon>Streptophyta</taxon>
        <taxon>Embryophyta</taxon>
        <taxon>Tracheophyta</taxon>
        <taxon>Spermatophyta</taxon>
        <taxon>Magnoliopsida</taxon>
        <taxon>Liliopsida</taxon>
        <taxon>Poales</taxon>
        <taxon>Poaceae</taxon>
        <taxon>BOP clade</taxon>
        <taxon>Oryzoideae</taxon>
        <taxon>Oryzeae</taxon>
        <taxon>Oryzinae</taxon>
        <taxon>Oryza</taxon>
        <taxon>Oryza meyeriana</taxon>
    </lineage>
</organism>
<sequence>MSMFLPILTTSPPPPSLDGEIAGKSHGLGEFARHLACVDLHPSRRDESSGADVYELRLGRHVAEAAWFPADEVDGGHHRLTTLRGWSVGLAVSRDLVIEQPDPIGPHGVVLGSGSARGCARMSSTSEVTVV</sequence>
<comment type="caution">
    <text evidence="1">The sequence shown here is derived from an EMBL/GenBank/DDBJ whole genome shotgun (WGS) entry which is preliminary data.</text>
</comment>
<dbReference type="Proteomes" id="UP000479710">
    <property type="component" value="Unassembled WGS sequence"/>
</dbReference>
<protein>
    <submittedName>
        <fullName evidence="1">Uncharacterized protein</fullName>
    </submittedName>
</protein>
<dbReference type="EMBL" id="SPHZ02000005">
    <property type="protein sequence ID" value="KAF0916895.1"/>
    <property type="molecule type" value="Genomic_DNA"/>
</dbReference>
<proteinExistence type="predicted"/>
<evidence type="ECO:0000313" key="2">
    <source>
        <dbReference type="Proteomes" id="UP000479710"/>
    </source>
</evidence>
<reference evidence="1 2" key="1">
    <citation type="submission" date="2019-11" db="EMBL/GenBank/DDBJ databases">
        <title>Whole genome sequence of Oryza granulata.</title>
        <authorList>
            <person name="Li W."/>
        </authorList>
    </citation>
    <scope>NUCLEOTIDE SEQUENCE [LARGE SCALE GENOMIC DNA]</scope>
    <source>
        <strain evidence="2">cv. Menghai</strain>
        <tissue evidence="1">Leaf</tissue>
    </source>
</reference>
<dbReference type="AlphaFoldDB" id="A0A6G1DVM4"/>
<keyword evidence="2" id="KW-1185">Reference proteome</keyword>